<reference evidence="8" key="1">
    <citation type="submission" date="2023-01" db="EMBL/GenBank/DDBJ databases">
        <title>Metagenome sequencing of chrysophaentin producing Chrysophaeum taylorii.</title>
        <authorList>
            <person name="Davison J."/>
            <person name="Bewley C."/>
        </authorList>
    </citation>
    <scope>NUCLEOTIDE SEQUENCE</scope>
    <source>
        <strain evidence="8">NIES-1699</strain>
    </source>
</reference>
<evidence type="ECO:0000256" key="2">
    <source>
        <dbReference type="ARBA" id="ARBA00022679"/>
    </source>
</evidence>
<dbReference type="InterPro" id="IPR013216">
    <property type="entry name" value="Methyltransf_11"/>
</dbReference>
<sequence length="369" mass="40835">MDLVKERPVVAVFAGVVCAASSPSIVRGIKLTLTFLRSLTTSGKRQKRIDGYNEMHEADGADGRNDAYATLVDSYYDLATEFYEWGWGSCFHFADRRGGESFAQSLARHEYYLASRLDLAPGARVLDCGCGIGGPARNIARFTRATITGITLNQFQVDRANALSKREGVDHLVTVVQGDFMKLPFEDNSFDAVYGIEATCHAPDRIKCYSEIFRVLKPGATFACYEWCLTDAYDPANPDHRKLKKDIEVGDGLPDLVHTSVCTEALEKAGFRVLETRDCAKDGLLDGGEPWYTPLTPSWNPLKWPRFQFNPVMFFLMPKILRSFEFARLVPPGTAKTQVMLQAGGIGCAQGGITGAFTPMWLMVGKKPL</sequence>
<dbReference type="CDD" id="cd02440">
    <property type="entry name" value="AdoMet_MTases"/>
    <property type="match status" value="1"/>
</dbReference>
<name>A0AAD7UQ02_9STRA</name>
<dbReference type="Proteomes" id="UP001230188">
    <property type="component" value="Unassembled WGS sequence"/>
</dbReference>
<dbReference type="Pfam" id="PF08241">
    <property type="entry name" value="Methyltransf_11"/>
    <property type="match status" value="1"/>
</dbReference>
<dbReference type="Pfam" id="PF08498">
    <property type="entry name" value="Sterol_MT_C"/>
    <property type="match status" value="1"/>
</dbReference>
<dbReference type="Gene3D" id="3.40.50.150">
    <property type="entry name" value="Vaccinia Virus protein VP39"/>
    <property type="match status" value="1"/>
</dbReference>
<dbReference type="InterPro" id="IPR030384">
    <property type="entry name" value="MeTrfase_SMT"/>
</dbReference>
<dbReference type="EMBL" id="JAQMWT010000005">
    <property type="protein sequence ID" value="KAJ8614479.1"/>
    <property type="molecule type" value="Genomic_DNA"/>
</dbReference>
<feature type="domain" description="SAM-dependent methyltransferase Erg6/SMT-type" evidence="7">
    <location>
        <begin position="75"/>
        <end position="368"/>
    </location>
</feature>
<evidence type="ECO:0000256" key="1">
    <source>
        <dbReference type="ARBA" id="ARBA00022603"/>
    </source>
</evidence>
<dbReference type="InterPro" id="IPR050447">
    <property type="entry name" value="Erg6_SMT_methyltransf"/>
</dbReference>
<comment type="similarity">
    <text evidence="4 5 6">Belongs to the class I-like SAM-binding methyltransferase superfamily. Erg6/SMT family.</text>
</comment>
<accession>A0AAD7UQ02</accession>
<evidence type="ECO:0000313" key="8">
    <source>
        <dbReference type="EMBL" id="KAJ8614479.1"/>
    </source>
</evidence>
<dbReference type="PANTHER" id="PTHR44068:SF1">
    <property type="entry name" value="HYPOTHETICAL LOC100005854"/>
    <property type="match status" value="1"/>
</dbReference>
<dbReference type="GO" id="GO:0032259">
    <property type="term" value="P:methylation"/>
    <property type="evidence" value="ECO:0007669"/>
    <property type="project" value="UniProtKB-KW"/>
</dbReference>
<protein>
    <recommendedName>
        <fullName evidence="6">Methyltransferase</fullName>
        <ecNumber evidence="6">2.1.1.-</ecNumber>
    </recommendedName>
</protein>
<gene>
    <name evidence="8" type="ORF">CTAYLR_000863</name>
</gene>
<keyword evidence="1 5" id="KW-0489">Methyltransferase</keyword>
<dbReference type="SUPFAM" id="SSF53335">
    <property type="entry name" value="S-adenosyl-L-methionine-dependent methyltransferases"/>
    <property type="match status" value="1"/>
</dbReference>
<evidence type="ECO:0000313" key="9">
    <source>
        <dbReference type="Proteomes" id="UP001230188"/>
    </source>
</evidence>
<dbReference type="InterPro" id="IPR013705">
    <property type="entry name" value="Sterol_MeTrfase_C"/>
</dbReference>
<dbReference type="EC" id="2.1.1.-" evidence="6"/>
<organism evidence="8 9">
    <name type="scientific">Chrysophaeum taylorii</name>
    <dbReference type="NCBI Taxonomy" id="2483200"/>
    <lineage>
        <taxon>Eukaryota</taxon>
        <taxon>Sar</taxon>
        <taxon>Stramenopiles</taxon>
        <taxon>Ochrophyta</taxon>
        <taxon>Pelagophyceae</taxon>
        <taxon>Pelagomonadales</taxon>
        <taxon>Pelagomonadaceae</taxon>
        <taxon>Chrysophaeum</taxon>
    </lineage>
</organism>
<evidence type="ECO:0000259" key="7">
    <source>
        <dbReference type="PROSITE" id="PS51685"/>
    </source>
</evidence>
<evidence type="ECO:0000256" key="6">
    <source>
        <dbReference type="RuleBase" id="RU362025"/>
    </source>
</evidence>
<dbReference type="PROSITE" id="PS51685">
    <property type="entry name" value="SAM_MT_ERG6_SMT"/>
    <property type="match status" value="1"/>
</dbReference>
<comment type="caution">
    <text evidence="8">The sequence shown here is derived from an EMBL/GenBank/DDBJ whole genome shotgun (WGS) entry which is preliminary data.</text>
</comment>
<evidence type="ECO:0000256" key="4">
    <source>
        <dbReference type="ARBA" id="ARBA00038188"/>
    </source>
</evidence>
<dbReference type="PANTHER" id="PTHR44068">
    <property type="entry name" value="ZGC:194242"/>
    <property type="match status" value="1"/>
</dbReference>
<keyword evidence="3 5" id="KW-0949">S-adenosyl-L-methionine</keyword>
<proteinExistence type="inferred from homology"/>
<dbReference type="GO" id="GO:0016126">
    <property type="term" value="P:sterol biosynthetic process"/>
    <property type="evidence" value="ECO:0007669"/>
    <property type="project" value="TreeGrafter"/>
</dbReference>
<evidence type="ECO:0000256" key="5">
    <source>
        <dbReference type="PROSITE-ProRule" id="PRU01022"/>
    </source>
</evidence>
<evidence type="ECO:0000256" key="3">
    <source>
        <dbReference type="ARBA" id="ARBA00022691"/>
    </source>
</evidence>
<dbReference type="InterPro" id="IPR029063">
    <property type="entry name" value="SAM-dependent_MTases_sf"/>
</dbReference>
<dbReference type="AlphaFoldDB" id="A0AAD7UQ02"/>
<dbReference type="GO" id="GO:0005783">
    <property type="term" value="C:endoplasmic reticulum"/>
    <property type="evidence" value="ECO:0007669"/>
    <property type="project" value="TreeGrafter"/>
</dbReference>
<dbReference type="GO" id="GO:0003838">
    <property type="term" value="F:sterol 24-C-methyltransferase activity"/>
    <property type="evidence" value="ECO:0007669"/>
    <property type="project" value="TreeGrafter"/>
</dbReference>
<keyword evidence="9" id="KW-1185">Reference proteome</keyword>
<keyword evidence="2 5" id="KW-0808">Transferase</keyword>